<evidence type="ECO:0000259" key="15">
    <source>
        <dbReference type="SMART" id="SM00739"/>
    </source>
</evidence>
<evidence type="ECO:0000256" key="10">
    <source>
        <dbReference type="ARBA" id="ARBA00023163"/>
    </source>
</evidence>
<feature type="region of interest" description="Disordered" evidence="13">
    <location>
        <begin position="741"/>
        <end position="772"/>
    </location>
</feature>
<dbReference type="Pfam" id="PF23042">
    <property type="entry name" value="KOW1_SPT5"/>
    <property type="match status" value="1"/>
</dbReference>
<dbReference type="InterPro" id="IPR041980">
    <property type="entry name" value="KOW_Spt5_6_metazoa"/>
</dbReference>
<dbReference type="PIRSF" id="PIRSF036945">
    <property type="entry name" value="Spt5"/>
    <property type="match status" value="1"/>
</dbReference>
<dbReference type="Pfam" id="PF23284">
    <property type="entry name" value="KOW2_Spt5"/>
    <property type="match status" value="1"/>
</dbReference>
<feature type="domain" description="KOW" evidence="15">
    <location>
        <begin position="347"/>
        <end position="374"/>
    </location>
</feature>
<dbReference type="CDD" id="cd09888">
    <property type="entry name" value="NGN_Euk"/>
    <property type="match status" value="1"/>
</dbReference>
<dbReference type="InterPro" id="IPR057934">
    <property type="entry name" value="KOW_Spt5_7"/>
</dbReference>
<feature type="domain" description="KOW" evidence="15">
    <location>
        <begin position="670"/>
        <end position="697"/>
    </location>
</feature>
<dbReference type="Pfam" id="PF23037">
    <property type="entry name" value="KOWx_SPT5"/>
    <property type="match status" value="1"/>
</dbReference>
<evidence type="ECO:0000256" key="8">
    <source>
        <dbReference type="ARBA" id="ARBA00023015"/>
    </source>
</evidence>
<evidence type="ECO:0000256" key="7">
    <source>
        <dbReference type="ARBA" id="ARBA00022737"/>
    </source>
</evidence>
<gene>
    <name evidence="16" type="ORF">NTEN_LOCUS22020</name>
</gene>
<dbReference type="OrthoDB" id="28901at2759"/>
<accession>A0A6H5HJ31</accession>
<feature type="compositionally biased region" description="Polar residues" evidence="13">
    <location>
        <begin position="963"/>
        <end position="978"/>
    </location>
</feature>
<dbReference type="InterPro" id="IPR041976">
    <property type="entry name" value="KOW_Spt5_3"/>
</dbReference>
<dbReference type="InterPro" id="IPR022581">
    <property type="entry name" value="Spt5_N"/>
</dbReference>
<dbReference type="Pfam" id="PF23287">
    <property type="entry name" value="KOW7_SPT5"/>
    <property type="match status" value="1"/>
</dbReference>
<evidence type="ECO:0000256" key="4">
    <source>
        <dbReference type="ARBA" id="ARBA00021370"/>
    </source>
</evidence>
<evidence type="ECO:0000256" key="3">
    <source>
        <dbReference type="ARBA" id="ARBA00020181"/>
    </source>
</evidence>
<dbReference type="InterPro" id="IPR041973">
    <property type="entry name" value="KOW_Spt5_1"/>
</dbReference>
<dbReference type="Proteomes" id="UP000479000">
    <property type="component" value="Unassembled WGS sequence"/>
</dbReference>
<dbReference type="Pfam" id="PF23291">
    <property type="entry name" value="KOW4_SPT5"/>
    <property type="match status" value="1"/>
</dbReference>
<feature type="domain" description="KOW" evidence="15">
    <location>
        <begin position="548"/>
        <end position="575"/>
    </location>
</feature>
<evidence type="ECO:0000256" key="12">
    <source>
        <dbReference type="ARBA" id="ARBA00029645"/>
    </source>
</evidence>
<keyword evidence="8" id="KW-0805">Transcription regulation</keyword>
<dbReference type="InterPro" id="IPR041977">
    <property type="entry name" value="KOW_Spt5_4"/>
</dbReference>
<feature type="compositionally biased region" description="Low complexity" evidence="13">
    <location>
        <begin position="109"/>
        <end position="141"/>
    </location>
</feature>
<evidence type="ECO:0000313" key="17">
    <source>
        <dbReference type="Proteomes" id="UP000479000"/>
    </source>
</evidence>
<dbReference type="Pfam" id="PF03439">
    <property type="entry name" value="Spt5-NGN"/>
    <property type="match status" value="1"/>
</dbReference>
<proteinExistence type="inferred from homology"/>
<dbReference type="SMART" id="SM00738">
    <property type="entry name" value="NGN"/>
    <property type="match status" value="1"/>
</dbReference>
<evidence type="ECO:0000313" key="16">
    <source>
        <dbReference type="EMBL" id="CAB0018112.1"/>
    </source>
</evidence>
<feature type="region of interest" description="Disordered" evidence="13">
    <location>
        <begin position="399"/>
        <end position="420"/>
    </location>
</feature>
<evidence type="ECO:0000256" key="9">
    <source>
        <dbReference type="ARBA" id="ARBA00023159"/>
    </source>
</evidence>
<feature type="non-terminal residue" evidence="16">
    <location>
        <position position="1"/>
    </location>
</feature>
<dbReference type="InterPro" id="IPR041975">
    <property type="entry name" value="KOW_Spt5_2"/>
</dbReference>
<dbReference type="InterPro" id="IPR017071">
    <property type="entry name" value="TF_Spt5_eukaryote"/>
</dbReference>
<evidence type="ECO:0000256" key="11">
    <source>
        <dbReference type="ARBA" id="ARBA00023242"/>
    </source>
</evidence>
<keyword evidence="6" id="KW-0597">Phosphoprotein</keyword>
<dbReference type="InterPro" id="IPR006645">
    <property type="entry name" value="NGN-like_dom"/>
</dbReference>
<evidence type="ECO:0000256" key="13">
    <source>
        <dbReference type="SAM" id="MobiDB-lite"/>
    </source>
</evidence>
<dbReference type="GO" id="GO:0006368">
    <property type="term" value="P:transcription elongation by RNA polymerase II"/>
    <property type="evidence" value="ECO:0007669"/>
    <property type="project" value="TreeGrafter"/>
</dbReference>
<dbReference type="SUPFAM" id="SSF50104">
    <property type="entry name" value="Translation proteins SH3-like domain"/>
    <property type="match status" value="1"/>
</dbReference>
<name>A0A6H5HJ31_9HEMI</name>
<dbReference type="EMBL" id="CADCXU010032272">
    <property type="protein sequence ID" value="CAB0018112.1"/>
    <property type="molecule type" value="Genomic_DNA"/>
</dbReference>
<dbReference type="InterPro" id="IPR039659">
    <property type="entry name" value="SPT5"/>
</dbReference>
<dbReference type="InterPro" id="IPR057936">
    <property type="entry name" value="KOWx_Spt5"/>
</dbReference>
<feature type="compositionally biased region" description="Gly residues" evidence="13">
    <location>
        <begin position="751"/>
        <end position="770"/>
    </location>
</feature>
<dbReference type="InterPro" id="IPR041978">
    <property type="entry name" value="KOW_Spt5_5"/>
</dbReference>
<feature type="region of interest" description="Disordered" evidence="13">
    <location>
        <begin position="87"/>
        <end position="152"/>
    </location>
</feature>
<feature type="compositionally biased region" description="Low complexity" evidence="13">
    <location>
        <begin position="951"/>
        <end position="962"/>
    </location>
</feature>
<dbReference type="PANTHER" id="PTHR11125:SF7">
    <property type="entry name" value="TRANSCRIPTION ELONGATION FACTOR SPT5"/>
    <property type="match status" value="1"/>
</dbReference>
<dbReference type="CDD" id="cd06084">
    <property type="entry name" value="KOW_Spt5_4"/>
    <property type="match status" value="1"/>
</dbReference>
<dbReference type="AlphaFoldDB" id="A0A6H5HJ31"/>
<dbReference type="CDD" id="cd06085">
    <property type="entry name" value="KOW_Spt5_5"/>
    <property type="match status" value="1"/>
</dbReference>
<dbReference type="GO" id="GO:0032784">
    <property type="term" value="P:regulation of DNA-templated transcription elongation"/>
    <property type="evidence" value="ECO:0007669"/>
    <property type="project" value="InterPro"/>
</dbReference>
<dbReference type="CDD" id="cd06083">
    <property type="entry name" value="KOW_Spt5_3"/>
    <property type="match status" value="1"/>
</dbReference>
<keyword evidence="7" id="KW-0677">Repeat</keyword>
<comment type="subcellular location">
    <subcellularLocation>
        <location evidence="1">Nucleus</location>
    </subcellularLocation>
</comment>
<feature type="domain" description="KOW" evidence="15">
    <location>
        <begin position="496"/>
        <end position="523"/>
    </location>
</feature>
<dbReference type="Pfam" id="PF23288">
    <property type="entry name" value="KOW6_SPT5"/>
    <property type="match status" value="1"/>
</dbReference>
<feature type="domain" description="KOW" evidence="15">
    <location>
        <begin position="775"/>
        <end position="802"/>
    </location>
</feature>
<feature type="domain" description="KOW" evidence="15">
    <location>
        <begin position="1078"/>
        <end position="1105"/>
    </location>
</feature>
<dbReference type="CDD" id="cd06082">
    <property type="entry name" value="KOW_Spt5_2"/>
    <property type="match status" value="1"/>
</dbReference>
<organism evidence="16 17">
    <name type="scientific">Nesidiocoris tenuis</name>
    <dbReference type="NCBI Taxonomy" id="355587"/>
    <lineage>
        <taxon>Eukaryota</taxon>
        <taxon>Metazoa</taxon>
        <taxon>Ecdysozoa</taxon>
        <taxon>Arthropoda</taxon>
        <taxon>Hexapoda</taxon>
        <taxon>Insecta</taxon>
        <taxon>Pterygota</taxon>
        <taxon>Neoptera</taxon>
        <taxon>Paraneoptera</taxon>
        <taxon>Hemiptera</taxon>
        <taxon>Heteroptera</taxon>
        <taxon>Panheteroptera</taxon>
        <taxon>Cimicomorpha</taxon>
        <taxon>Miridae</taxon>
        <taxon>Dicyphina</taxon>
        <taxon>Nesidiocoris</taxon>
    </lineage>
</organism>
<dbReference type="InterPro" id="IPR014722">
    <property type="entry name" value="Rib_uL2_dom2"/>
</dbReference>
<feature type="domain" description="NusG-like N-terminal" evidence="14">
    <location>
        <begin position="251"/>
        <end position="342"/>
    </location>
</feature>
<evidence type="ECO:0000259" key="14">
    <source>
        <dbReference type="SMART" id="SM00738"/>
    </source>
</evidence>
<feature type="compositionally biased region" description="Low complexity" evidence="13">
    <location>
        <begin position="984"/>
        <end position="1011"/>
    </location>
</feature>
<reference evidence="16 17" key="1">
    <citation type="submission" date="2020-02" db="EMBL/GenBank/DDBJ databases">
        <authorList>
            <person name="Ferguson B K."/>
        </authorList>
    </citation>
    <scope>NUCLEOTIDE SEQUENCE [LARGE SCALE GENOMIC DNA]</scope>
</reference>
<dbReference type="Pfam" id="PF23290">
    <property type="entry name" value="KOW5_SPT5"/>
    <property type="match status" value="1"/>
</dbReference>
<protein>
    <recommendedName>
        <fullName evidence="3">Transcription elongation factor SPT5</fullName>
    </recommendedName>
    <alternativeName>
        <fullName evidence="12">DRB sensitivity-inducing factor large subunit</fullName>
    </alternativeName>
    <alternativeName>
        <fullName evidence="4">Transcription elongation factor spt5</fullName>
    </alternativeName>
</protein>
<evidence type="ECO:0000256" key="2">
    <source>
        <dbReference type="ARBA" id="ARBA00006956"/>
    </source>
</evidence>
<dbReference type="Pfam" id="PF11942">
    <property type="entry name" value="Spt5_N"/>
    <property type="match status" value="1"/>
</dbReference>
<dbReference type="CDD" id="cd06081">
    <property type="entry name" value="KOW_Spt5_1"/>
    <property type="match status" value="1"/>
</dbReference>
<dbReference type="FunFam" id="2.30.30.30:FF:000016">
    <property type="entry name" value="Transcription elongation factor SPT5"/>
    <property type="match status" value="1"/>
</dbReference>
<keyword evidence="5" id="KW-0678">Repressor</keyword>
<dbReference type="FunFam" id="2.30.30.30:FF:000013">
    <property type="entry name" value="Transcription elongation factor SPT5"/>
    <property type="match status" value="1"/>
</dbReference>
<evidence type="ECO:0000256" key="6">
    <source>
        <dbReference type="ARBA" id="ARBA00022553"/>
    </source>
</evidence>
<keyword evidence="11" id="KW-0539">Nucleus</keyword>
<dbReference type="GO" id="GO:0006357">
    <property type="term" value="P:regulation of transcription by RNA polymerase II"/>
    <property type="evidence" value="ECO:0007669"/>
    <property type="project" value="InterPro"/>
</dbReference>
<keyword evidence="17" id="KW-1185">Reference proteome</keyword>
<dbReference type="PANTHER" id="PTHR11125">
    <property type="entry name" value="SUPPRESSOR OF TY 5"/>
    <property type="match status" value="1"/>
</dbReference>
<dbReference type="InterPro" id="IPR008991">
    <property type="entry name" value="Translation_prot_SH3-like_sf"/>
</dbReference>
<sequence>LNSSSVSSAPGRVAAQFRGSGHYEFPWGAVFMCLLREAGDHNSDKALQIHAQKDEQYTEHAGDSWIYRTIMRHRPLGAQPSRITIFYSHNSHNERGRSASRSRSRSRSRSGSGSRLGSRAGSRAGSVRSRSGSGSRSGSASEAEEVDRFGGFIIDEAEVDDEPEEEDEWEDGVQEIGIVGNEMEELGPTAREIEGRRRGNVLWDSQKESEIEEYLRKKYADESVGARHFGDGNEDMSDEITQHTLLPSVKDPNLWMVRCRQGEEKNTVLLLMRKFIAYQNTDTPLQIKSVISPQTVKGYIYIEAFKHAHIKQAIDGVSNLKMGFYQQKMVPIKEMTDVLRVVKVQTGLKPKQWVRLKRGIYKDDIAQVDYVDLAQNQVHLKLLPRIDYTKLRGALRTTQAQDNDLKRKKRSRPPAKPFDSQAIREIGGEVTSDGDFLIFEGNRYSRKGFLYKNFTMNAIVADGVKPTLSELEKFEESPEGVDIEVATAKDESVTHTFSTGDNVEVCSGELMNLQGKVISVDGNMVLVMPKHEELTEPLEFQANELQKYFRLGDHAKVLAGRYEGDTGLIVRVEENRIVLFSDLTMHELEVLPRDLQLCTDMATGVDSLGQFQWGDLVQIDTQKVGVIVRLERENFHVLSMEGKITMCKPQALHKKKENRNNYALDSESNTIQRRDMVNVIDGMHNGRKGEVKHIYRNYVFLYSNQHLEHGGIFVCKTRHIQLAGGNKAADSLSLTNTGFMSPRISSPMHPSGGGGRGGRGGRGGAGGGMGGRRERELVGKTIRISSGPYKGSIGIVKDAKPGEIRVELHSSCKTISVLRSNCDVVGTPTRVGYNFLRMLQFLFFVRFLEFVGLDFFLQDGSWTSYRTPSHGGAQTPQYSLGNKTPLYEGNRTPHYGGGQTPLQDGGKTPTWDPQATPGRIDEDNYLEDDSFTKSSNPPFTPGTMYGSDRASYSPYDSTPSPTGGYQSSGSTYAASASPASGVHSYGSPSPTSYSPRTPGSGSGGSSPYTPSNAGHDVLNNTEWYTTNIEVRVKENHKDSGLAGQIGTITGISGNTCVLFLPAEDRCVNVDCDMLIPVRPSQGDQVKVIMGDYREAIGELLTIDQVEGVVKLAGDMDTGPDVSSHFLSIFKGSSADFAGHAIFALTQSCGGLAFKQLRPSAG</sequence>
<comment type="similarity">
    <text evidence="2">Belongs to the SPT5 family.</text>
</comment>
<feature type="compositionally biased region" description="Polar residues" evidence="13">
    <location>
        <begin position="867"/>
        <end position="882"/>
    </location>
</feature>
<dbReference type="Pfam" id="PF00467">
    <property type="entry name" value="KOW"/>
    <property type="match status" value="1"/>
</dbReference>
<dbReference type="Gene3D" id="2.30.30.30">
    <property type="match status" value="3"/>
</dbReference>
<dbReference type="InterPro" id="IPR005100">
    <property type="entry name" value="NGN-domain"/>
</dbReference>
<evidence type="ECO:0000256" key="5">
    <source>
        <dbReference type="ARBA" id="ARBA00022491"/>
    </source>
</evidence>
<dbReference type="InterPro" id="IPR039385">
    <property type="entry name" value="NGN_Euk"/>
</dbReference>
<dbReference type="SMART" id="SM00739">
    <property type="entry name" value="KOW"/>
    <property type="match status" value="6"/>
</dbReference>
<dbReference type="GO" id="GO:0003729">
    <property type="term" value="F:mRNA binding"/>
    <property type="evidence" value="ECO:0007669"/>
    <property type="project" value="TreeGrafter"/>
</dbReference>
<dbReference type="InterPro" id="IPR005824">
    <property type="entry name" value="KOW"/>
</dbReference>
<dbReference type="FunFam" id="3.30.70.940:FF:000005">
    <property type="entry name" value="Transcription elongation factor SPT5"/>
    <property type="match status" value="1"/>
</dbReference>
<evidence type="ECO:0000256" key="1">
    <source>
        <dbReference type="ARBA" id="ARBA00004123"/>
    </source>
</evidence>
<dbReference type="InterPro" id="IPR036735">
    <property type="entry name" value="NGN_dom_sf"/>
</dbReference>
<feature type="region of interest" description="Disordered" evidence="13">
    <location>
        <begin position="867"/>
        <end position="1016"/>
    </location>
</feature>
<dbReference type="Gene3D" id="3.30.70.940">
    <property type="entry name" value="NusG, N-terminal domain"/>
    <property type="match status" value="1"/>
</dbReference>
<feature type="compositionally biased region" description="Basic residues" evidence="13">
    <location>
        <begin position="98"/>
        <end position="108"/>
    </location>
</feature>
<dbReference type="GO" id="GO:0032044">
    <property type="term" value="C:DSIF complex"/>
    <property type="evidence" value="ECO:0007669"/>
    <property type="project" value="TreeGrafter"/>
</dbReference>
<keyword evidence="9" id="KW-0010">Activator</keyword>
<keyword evidence="10" id="KW-0804">Transcription</keyword>